<dbReference type="AlphaFoldDB" id="A0A1G2BZH8"/>
<proteinExistence type="predicted"/>
<evidence type="ECO:0000313" key="1">
    <source>
        <dbReference type="EMBL" id="OGY94376.1"/>
    </source>
</evidence>
<protein>
    <submittedName>
        <fullName evidence="1">Uncharacterized protein</fullName>
    </submittedName>
</protein>
<reference evidence="1 2" key="1">
    <citation type="journal article" date="2016" name="Nat. Commun.">
        <title>Thousands of microbial genomes shed light on interconnected biogeochemical processes in an aquifer system.</title>
        <authorList>
            <person name="Anantharaman K."/>
            <person name="Brown C.T."/>
            <person name="Hug L.A."/>
            <person name="Sharon I."/>
            <person name="Castelle C.J."/>
            <person name="Probst A.J."/>
            <person name="Thomas B.C."/>
            <person name="Singh A."/>
            <person name="Wilkins M.J."/>
            <person name="Karaoz U."/>
            <person name="Brodie E.L."/>
            <person name="Williams K.H."/>
            <person name="Hubbard S.S."/>
            <person name="Banfield J.F."/>
        </authorList>
    </citation>
    <scope>NUCLEOTIDE SEQUENCE [LARGE SCALE GENOMIC DNA]</scope>
</reference>
<organism evidence="1 2">
    <name type="scientific">Candidatus Komeilibacteria bacterium RIFOXYC1_FULL_37_11</name>
    <dbReference type="NCBI Taxonomy" id="1798555"/>
    <lineage>
        <taxon>Bacteria</taxon>
        <taxon>Candidatus Komeiliibacteriota</taxon>
    </lineage>
</organism>
<dbReference type="Proteomes" id="UP000177626">
    <property type="component" value="Unassembled WGS sequence"/>
</dbReference>
<sequence length="74" mass="8679">MRQVVLFHHPVSIKGFTFEANKRYDFDIKTVGVEKGVYFQDTLLGQIDCFQNRYVETHCVSWIDYGRIHKNPAA</sequence>
<gene>
    <name evidence="1" type="ORF">A2406_03105</name>
</gene>
<dbReference type="EMBL" id="MHKQ01000009">
    <property type="protein sequence ID" value="OGY94376.1"/>
    <property type="molecule type" value="Genomic_DNA"/>
</dbReference>
<accession>A0A1G2BZH8</accession>
<name>A0A1G2BZH8_9BACT</name>
<comment type="caution">
    <text evidence="1">The sequence shown here is derived from an EMBL/GenBank/DDBJ whole genome shotgun (WGS) entry which is preliminary data.</text>
</comment>
<evidence type="ECO:0000313" key="2">
    <source>
        <dbReference type="Proteomes" id="UP000177626"/>
    </source>
</evidence>